<feature type="compositionally biased region" description="Basic and acidic residues" evidence="6">
    <location>
        <begin position="218"/>
        <end position="248"/>
    </location>
</feature>
<keyword evidence="5" id="KW-0539">Nucleus</keyword>
<evidence type="ECO:0000256" key="3">
    <source>
        <dbReference type="ARBA" id="ARBA00023125"/>
    </source>
</evidence>
<reference evidence="8" key="1">
    <citation type="journal article" date="2023" name="GigaByte">
        <title>Genome assembly of the bearded iris, Iris pallida Lam.</title>
        <authorList>
            <person name="Bruccoleri R.E."/>
            <person name="Oakeley E.J."/>
            <person name="Faust A.M.E."/>
            <person name="Altorfer M."/>
            <person name="Dessus-Babus S."/>
            <person name="Burckhardt D."/>
            <person name="Oertli M."/>
            <person name="Naumann U."/>
            <person name="Petersen F."/>
            <person name="Wong J."/>
        </authorList>
    </citation>
    <scope>NUCLEOTIDE SEQUENCE</scope>
    <source>
        <strain evidence="8">GSM-AAB239-AS_SAM_17_03QT</strain>
    </source>
</reference>
<evidence type="ECO:0000256" key="5">
    <source>
        <dbReference type="ARBA" id="ARBA00023242"/>
    </source>
</evidence>
<evidence type="ECO:0000256" key="6">
    <source>
        <dbReference type="SAM" id="MobiDB-lite"/>
    </source>
</evidence>
<evidence type="ECO:0000256" key="1">
    <source>
        <dbReference type="ARBA" id="ARBA00004123"/>
    </source>
</evidence>
<dbReference type="PROSITE" id="PS50982">
    <property type="entry name" value="MBD"/>
    <property type="match status" value="1"/>
</dbReference>
<feature type="compositionally biased region" description="Basic and acidic residues" evidence="6">
    <location>
        <begin position="356"/>
        <end position="367"/>
    </location>
</feature>
<feature type="compositionally biased region" description="Basic and acidic residues" evidence="6">
    <location>
        <begin position="144"/>
        <end position="155"/>
    </location>
</feature>
<dbReference type="InterPro" id="IPR039622">
    <property type="entry name" value="MBD10/11"/>
</dbReference>
<comment type="subcellular location">
    <subcellularLocation>
        <location evidence="1">Nucleus</location>
    </subcellularLocation>
</comment>
<dbReference type="Pfam" id="PF01429">
    <property type="entry name" value="MBD"/>
    <property type="match status" value="1"/>
</dbReference>
<dbReference type="GO" id="GO:0005634">
    <property type="term" value="C:nucleus"/>
    <property type="evidence" value="ECO:0007669"/>
    <property type="project" value="UniProtKB-SubCell"/>
</dbReference>
<comment type="caution">
    <text evidence="8">The sequence shown here is derived from an EMBL/GenBank/DDBJ whole genome shotgun (WGS) entry which is preliminary data.</text>
</comment>
<dbReference type="EMBL" id="JANAVB010043820">
    <property type="protein sequence ID" value="KAJ6792268.1"/>
    <property type="molecule type" value="Genomic_DNA"/>
</dbReference>
<dbReference type="AlphaFoldDB" id="A0AAX6DKL9"/>
<feature type="compositionally biased region" description="Basic and acidic residues" evidence="6">
    <location>
        <begin position="199"/>
        <end position="208"/>
    </location>
</feature>
<dbReference type="InterPro" id="IPR016177">
    <property type="entry name" value="DNA-bd_dom_sf"/>
</dbReference>
<gene>
    <name evidence="8" type="ORF">M6B38_240045</name>
</gene>
<dbReference type="InterPro" id="IPR001739">
    <property type="entry name" value="Methyl_CpG_DNA-bd"/>
</dbReference>
<feature type="compositionally biased region" description="Basic residues" evidence="6">
    <location>
        <begin position="156"/>
        <end position="165"/>
    </location>
</feature>
<dbReference type="SUPFAM" id="SSF54171">
    <property type="entry name" value="DNA-binding domain"/>
    <property type="match status" value="1"/>
</dbReference>
<protein>
    <submittedName>
        <fullName evidence="8">Methyl-CpG-binding domain-containing protein 10-like</fullName>
    </submittedName>
</protein>
<name>A0AAX6DKL9_IRIPA</name>
<evidence type="ECO:0000313" key="9">
    <source>
        <dbReference type="Proteomes" id="UP001140949"/>
    </source>
</evidence>
<evidence type="ECO:0000256" key="4">
    <source>
        <dbReference type="ARBA" id="ARBA00023163"/>
    </source>
</evidence>
<evidence type="ECO:0000313" key="8">
    <source>
        <dbReference type="EMBL" id="KAJ6792268.1"/>
    </source>
</evidence>
<organism evidence="8 9">
    <name type="scientific">Iris pallida</name>
    <name type="common">Sweet iris</name>
    <dbReference type="NCBI Taxonomy" id="29817"/>
    <lineage>
        <taxon>Eukaryota</taxon>
        <taxon>Viridiplantae</taxon>
        <taxon>Streptophyta</taxon>
        <taxon>Embryophyta</taxon>
        <taxon>Tracheophyta</taxon>
        <taxon>Spermatophyta</taxon>
        <taxon>Magnoliopsida</taxon>
        <taxon>Liliopsida</taxon>
        <taxon>Asparagales</taxon>
        <taxon>Iridaceae</taxon>
        <taxon>Iridoideae</taxon>
        <taxon>Irideae</taxon>
        <taxon>Iris</taxon>
    </lineage>
</organism>
<proteinExistence type="predicted"/>
<feature type="compositionally biased region" description="Basic and acidic residues" evidence="6">
    <location>
        <begin position="258"/>
        <end position="269"/>
    </location>
</feature>
<feature type="region of interest" description="Disordered" evidence="6">
    <location>
        <begin position="35"/>
        <end position="64"/>
    </location>
</feature>
<dbReference type="PANTHER" id="PTHR33729">
    <property type="entry name" value="METHYL-CPG BINDING DOMAIN CONTAINING PROTEIN, EXPRESSED"/>
    <property type="match status" value="1"/>
</dbReference>
<feature type="domain" description="MBD" evidence="7">
    <location>
        <begin position="62"/>
        <end position="132"/>
    </location>
</feature>
<evidence type="ECO:0000259" key="7">
    <source>
        <dbReference type="PROSITE" id="PS50982"/>
    </source>
</evidence>
<feature type="compositionally biased region" description="Basic and acidic residues" evidence="6">
    <location>
        <begin position="322"/>
        <end position="335"/>
    </location>
</feature>
<dbReference type="PANTHER" id="PTHR33729:SF6">
    <property type="entry name" value="METHYL-CPG-BINDING DOMAIN-CONTAINING PROTEIN 11"/>
    <property type="match status" value="1"/>
</dbReference>
<dbReference type="Proteomes" id="UP001140949">
    <property type="component" value="Unassembled WGS sequence"/>
</dbReference>
<keyword evidence="3" id="KW-0238">DNA-binding</keyword>
<accession>A0AAX6DKL9</accession>
<dbReference type="GO" id="GO:0003677">
    <property type="term" value="F:DNA binding"/>
    <property type="evidence" value="ECO:0007669"/>
    <property type="project" value="UniProtKB-KW"/>
</dbReference>
<dbReference type="Gene3D" id="3.30.890.10">
    <property type="entry name" value="Methyl-cpg-binding Protein 2, Chain A"/>
    <property type="match status" value="1"/>
</dbReference>
<sequence>MGIVTDPVQIGRERRIYITISLNFVANFIRIKSGKAKKTRKRKGDMASSNDAATPAKGHGADTEVVSLDLPAPTGWTKKFTPRKGVTPKRNEIVFTSPTGEEITNKRQLDQYLRSHPGGPPSSEFDWGTGDTPRRSARLGAKNKATETPEDEKPKKKERKSSSKKSLKDKSGDTANEAPEEEKDAAATKESADLEMTDAEEHGKKTEEDAAVTVDQGETEKKTEDNTVEDIEGKPEEFNREGPEEAGKPDTLLPEAGSEAKEVGAKEDSDYLPPVTEASGDGNAEKRSEDSGMLRPSEEKENDKGNNEHAEDSVVLPQTSEVQKEEAIAEKDVKDGVVLPKNDSHIGDQDGTASKEVPKINCEDGQHQPKASAVNC</sequence>
<reference evidence="8" key="2">
    <citation type="submission" date="2023-04" db="EMBL/GenBank/DDBJ databases">
        <authorList>
            <person name="Bruccoleri R.E."/>
            <person name="Oakeley E.J."/>
            <person name="Faust A.-M."/>
            <person name="Dessus-Babus S."/>
            <person name="Altorfer M."/>
            <person name="Burckhardt D."/>
            <person name="Oertli M."/>
            <person name="Naumann U."/>
            <person name="Petersen F."/>
            <person name="Wong J."/>
        </authorList>
    </citation>
    <scope>NUCLEOTIDE SEQUENCE</scope>
    <source>
        <strain evidence="8">GSM-AAB239-AS_SAM_17_03QT</strain>
        <tissue evidence="8">Leaf</tissue>
    </source>
</reference>
<keyword evidence="9" id="KW-1185">Reference proteome</keyword>
<evidence type="ECO:0000256" key="2">
    <source>
        <dbReference type="ARBA" id="ARBA00023015"/>
    </source>
</evidence>
<feature type="region of interest" description="Disordered" evidence="6">
    <location>
        <begin position="112"/>
        <end position="376"/>
    </location>
</feature>
<keyword evidence="2" id="KW-0805">Transcription regulation</keyword>
<keyword evidence="4" id="KW-0804">Transcription</keyword>
<feature type="compositionally biased region" description="Basic and acidic residues" evidence="6">
    <location>
        <begin position="283"/>
        <end position="312"/>
    </location>
</feature>